<proteinExistence type="predicted"/>
<organism evidence="1 2">
    <name type="scientific">Aerococcus christensenii</name>
    <dbReference type="NCBI Taxonomy" id="87541"/>
    <lineage>
        <taxon>Bacteria</taxon>
        <taxon>Bacillati</taxon>
        <taxon>Bacillota</taxon>
        <taxon>Bacilli</taxon>
        <taxon>Lactobacillales</taxon>
        <taxon>Aerococcaceae</taxon>
        <taxon>Aerococcus</taxon>
    </lineage>
</organism>
<accession>A0A133XYH2</accession>
<evidence type="ECO:0000313" key="2">
    <source>
        <dbReference type="Proteomes" id="UP000070422"/>
    </source>
</evidence>
<sequence length="63" mass="7544">MGEKSHTKWDQCFKRNLSLRDSDIKILVKKFIQLANIRFQSGIGNIKIIHQEMNRRWGSRMIQ</sequence>
<dbReference type="AlphaFoldDB" id="A0A133XYH2"/>
<reference evidence="1 2" key="1">
    <citation type="submission" date="2016-01" db="EMBL/GenBank/DDBJ databases">
        <authorList>
            <person name="Oliw E.H."/>
        </authorList>
    </citation>
    <scope>NUCLEOTIDE SEQUENCE [LARGE SCALE GENOMIC DNA]</scope>
    <source>
        <strain evidence="1 2">KA00635</strain>
    </source>
</reference>
<dbReference type="EMBL" id="LSCQ01000051">
    <property type="protein sequence ID" value="KXB35995.1"/>
    <property type="molecule type" value="Genomic_DNA"/>
</dbReference>
<name>A0A133XYH2_9LACT</name>
<comment type="caution">
    <text evidence="1">The sequence shown here is derived from an EMBL/GenBank/DDBJ whole genome shotgun (WGS) entry which is preliminary data.</text>
</comment>
<protein>
    <submittedName>
        <fullName evidence="1">Uncharacterized protein</fullName>
    </submittedName>
</protein>
<gene>
    <name evidence="1" type="ORF">HMPREF3187_01124</name>
</gene>
<dbReference type="Proteomes" id="UP000070422">
    <property type="component" value="Unassembled WGS sequence"/>
</dbReference>
<evidence type="ECO:0000313" key="1">
    <source>
        <dbReference type="EMBL" id="KXB35995.1"/>
    </source>
</evidence>